<evidence type="ECO:0000313" key="6">
    <source>
        <dbReference type="Proteomes" id="UP000480246"/>
    </source>
</evidence>
<reference evidence="5 6" key="1">
    <citation type="submission" date="2019-10" db="EMBL/GenBank/DDBJ databases">
        <title>Gracilibacillus sp. nov. isolated from rice seeds.</title>
        <authorList>
            <person name="He S."/>
        </authorList>
    </citation>
    <scope>NUCLEOTIDE SEQUENCE [LARGE SCALE GENOMIC DNA]</scope>
    <source>
        <strain evidence="5 6">TD8</strain>
    </source>
</reference>
<comment type="caution">
    <text evidence="5">The sequence shown here is derived from an EMBL/GenBank/DDBJ whole genome shotgun (WGS) entry which is preliminary data.</text>
</comment>
<dbReference type="Pfam" id="PF00293">
    <property type="entry name" value="NUDIX"/>
    <property type="match status" value="1"/>
</dbReference>
<sequence>MKTQNNNGFEFLDFHLIEEAEIYNYHRLAGSYAVIKCNGKYLLCYNILRKQWELPAGRREANETPKDCAIRELYEETGQSVTKLEFKGLLKVKNLFLEDIKYNPVYFATIEKLQPFIENKETSDIQLWDQKQEIGDIDAVDMKILDYIN</sequence>
<dbReference type="Proteomes" id="UP000480246">
    <property type="component" value="Unassembled WGS sequence"/>
</dbReference>
<dbReference type="OrthoDB" id="9131041at2"/>
<gene>
    <name evidence="5" type="ORF">F9U64_06610</name>
</gene>
<dbReference type="EMBL" id="WEID01000028">
    <property type="protein sequence ID" value="KAB8138111.1"/>
    <property type="molecule type" value="Genomic_DNA"/>
</dbReference>
<dbReference type="PANTHER" id="PTHR43046:SF14">
    <property type="entry name" value="MUTT_NUDIX FAMILY PROTEIN"/>
    <property type="match status" value="1"/>
</dbReference>
<dbReference type="PROSITE" id="PS00893">
    <property type="entry name" value="NUDIX_BOX"/>
    <property type="match status" value="1"/>
</dbReference>
<proteinExistence type="inferred from homology"/>
<evidence type="ECO:0000256" key="1">
    <source>
        <dbReference type="ARBA" id="ARBA00001946"/>
    </source>
</evidence>
<dbReference type="GO" id="GO:0016787">
    <property type="term" value="F:hydrolase activity"/>
    <property type="evidence" value="ECO:0007669"/>
    <property type="project" value="UniProtKB-KW"/>
</dbReference>
<evidence type="ECO:0000259" key="4">
    <source>
        <dbReference type="PROSITE" id="PS51462"/>
    </source>
</evidence>
<feature type="domain" description="Nudix hydrolase" evidence="4">
    <location>
        <begin position="24"/>
        <end position="149"/>
    </location>
</feature>
<dbReference type="PANTHER" id="PTHR43046">
    <property type="entry name" value="GDP-MANNOSE MANNOSYL HYDROLASE"/>
    <property type="match status" value="1"/>
</dbReference>
<comment type="cofactor">
    <cofactor evidence="1">
        <name>Mg(2+)</name>
        <dbReference type="ChEBI" id="CHEBI:18420"/>
    </cofactor>
</comment>
<dbReference type="PROSITE" id="PS51462">
    <property type="entry name" value="NUDIX"/>
    <property type="match status" value="1"/>
</dbReference>
<keyword evidence="2 3" id="KW-0378">Hydrolase</keyword>
<evidence type="ECO:0000256" key="3">
    <source>
        <dbReference type="RuleBase" id="RU003476"/>
    </source>
</evidence>
<dbReference type="PRINTS" id="PR00502">
    <property type="entry name" value="NUDIXFAMILY"/>
</dbReference>
<dbReference type="InterPro" id="IPR020084">
    <property type="entry name" value="NUDIX_hydrolase_CS"/>
</dbReference>
<evidence type="ECO:0000256" key="2">
    <source>
        <dbReference type="ARBA" id="ARBA00022801"/>
    </source>
</evidence>
<keyword evidence="6" id="KW-1185">Reference proteome</keyword>
<dbReference type="AlphaFoldDB" id="A0A7C8GV59"/>
<protein>
    <submittedName>
        <fullName evidence="5">NUDIX hydrolase</fullName>
    </submittedName>
</protein>
<name>A0A7C8GV59_9BACI</name>
<dbReference type="InterPro" id="IPR015797">
    <property type="entry name" value="NUDIX_hydrolase-like_dom_sf"/>
</dbReference>
<accession>A0A7C8GV59</accession>
<organism evidence="5 6">
    <name type="scientific">Gracilibacillus oryzae</name>
    <dbReference type="NCBI Taxonomy" id="1672701"/>
    <lineage>
        <taxon>Bacteria</taxon>
        <taxon>Bacillati</taxon>
        <taxon>Bacillota</taxon>
        <taxon>Bacilli</taxon>
        <taxon>Bacillales</taxon>
        <taxon>Bacillaceae</taxon>
        <taxon>Gracilibacillus</taxon>
    </lineage>
</organism>
<dbReference type="Gene3D" id="3.90.79.10">
    <property type="entry name" value="Nucleoside Triphosphate Pyrophosphohydrolase"/>
    <property type="match status" value="1"/>
</dbReference>
<dbReference type="InterPro" id="IPR000086">
    <property type="entry name" value="NUDIX_hydrolase_dom"/>
</dbReference>
<dbReference type="InterPro" id="IPR020476">
    <property type="entry name" value="Nudix_hydrolase"/>
</dbReference>
<evidence type="ECO:0000313" key="5">
    <source>
        <dbReference type="EMBL" id="KAB8138111.1"/>
    </source>
</evidence>
<dbReference type="RefSeq" id="WP_153402209.1">
    <property type="nucleotide sequence ID" value="NZ_ML762426.1"/>
</dbReference>
<dbReference type="SUPFAM" id="SSF55811">
    <property type="entry name" value="Nudix"/>
    <property type="match status" value="1"/>
</dbReference>
<comment type="similarity">
    <text evidence="3">Belongs to the Nudix hydrolase family.</text>
</comment>